<comment type="caution">
    <text evidence="3">The sequence shown here is derived from an EMBL/GenBank/DDBJ whole genome shotgun (WGS) entry which is preliminary data.</text>
</comment>
<dbReference type="SMART" id="SM00530">
    <property type="entry name" value="HTH_XRE"/>
    <property type="match status" value="1"/>
</dbReference>
<evidence type="ECO:0000313" key="3">
    <source>
        <dbReference type="EMBL" id="OHG62510.1"/>
    </source>
</evidence>
<reference evidence="3" key="1">
    <citation type="submission" date="2016-09" db="EMBL/GenBank/DDBJ databases">
        <title>Whole genome sequencing of Salmonella enterica.</title>
        <authorList>
            <person name="Bell R."/>
        </authorList>
    </citation>
    <scope>NUCLEOTIDE SEQUENCE [LARGE SCALE GENOMIC DNA]</scope>
    <source>
        <strain evidence="3">CFSAN044978</strain>
    </source>
</reference>
<dbReference type="Pfam" id="PF01381">
    <property type="entry name" value="HTH_3"/>
    <property type="match status" value="1"/>
</dbReference>
<dbReference type="PANTHER" id="PTHR46558">
    <property type="entry name" value="TRACRIPTIONAL REGULATORY PROTEIN-RELATED-RELATED"/>
    <property type="match status" value="1"/>
</dbReference>
<dbReference type="Gene3D" id="1.10.260.40">
    <property type="entry name" value="lambda repressor-like DNA-binding domains"/>
    <property type="match status" value="1"/>
</dbReference>
<organism evidence="3">
    <name type="scientific">Salmonella enterica subsp. enterica serovar Saintpaul</name>
    <dbReference type="NCBI Taxonomy" id="90105"/>
    <lineage>
        <taxon>Bacteria</taxon>
        <taxon>Pseudomonadati</taxon>
        <taxon>Pseudomonadota</taxon>
        <taxon>Gammaproteobacteria</taxon>
        <taxon>Enterobacterales</taxon>
        <taxon>Enterobacteriaceae</taxon>
        <taxon>Salmonella</taxon>
    </lineage>
</organism>
<name>A0A1S0ZAM2_SALET</name>
<dbReference type="GO" id="GO:0003677">
    <property type="term" value="F:DNA binding"/>
    <property type="evidence" value="ECO:0007669"/>
    <property type="project" value="UniProtKB-KW"/>
</dbReference>
<evidence type="ECO:0000259" key="2">
    <source>
        <dbReference type="PROSITE" id="PS50943"/>
    </source>
</evidence>
<keyword evidence="1" id="KW-0238">DNA-binding</keyword>
<dbReference type="AlphaFoldDB" id="A0A1S0ZAM2"/>
<accession>A0A1S0ZAM2</accession>
<sequence length="64" mass="7521">MKNNIKQLRKSEGLRQEDMARILGVSRQTIIAIENDKYNPTLELAMKIARLLRLHVEEIFILED</sequence>
<dbReference type="InterPro" id="IPR010982">
    <property type="entry name" value="Lambda_DNA-bd_dom_sf"/>
</dbReference>
<dbReference type="CDD" id="cd00093">
    <property type="entry name" value="HTH_XRE"/>
    <property type="match status" value="1"/>
</dbReference>
<feature type="domain" description="HTH cro/C1-type" evidence="2">
    <location>
        <begin position="5"/>
        <end position="59"/>
    </location>
</feature>
<dbReference type="InterPro" id="IPR001387">
    <property type="entry name" value="Cro/C1-type_HTH"/>
</dbReference>
<dbReference type="SUPFAM" id="SSF47413">
    <property type="entry name" value="lambda repressor-like DNA-binding domains"/>
    <property type="match status" value="1"/>
</dbReference>
<protein>
    <submittedName>
        <fullName evidence="3">Transcriptional regulator</fullName>
    </submittedName>
</protein>
<evidence type="ECO:0000256" key="1">
    <source>
        <dbReference type="ARBA" id="ARBA00023125"/>
    </source>
</evidence>
<dbReference type="PROSITE" id="PS50943">
    <property type="entry name" value="HTH_CROC1"/>
    <property type="match status" value="1"/>
</dbReference>
<dbReference type="EMBL" id="MLZC01000013">
    <property type="protein sequence ID" value="OHG62510.1"/>
    <property type="molecule type" value="Genomic_DNA"/>
</dbReference>
<dbReference type="PANTHER" id="PTHR46558:SF4">
    <property type="entry name" value="DNA-BIDING PHAGE PROTEIN"/>
    <property type="match status" value="1"/>
</dbReference>
<proteinExistence type="predicted"/>
<gene>
    <name evidence="3" type="ORF">A7T00_22075</name>
</gene>